<evidence type="ECO:0000313" key="1">
    <source>
        <dbReference type="Proteomes" id="UP000887574"/>
    </source>
</evidence>
<accession>A0A915EVH5</accession>
<dbReference type="WBParaSite" id="jg9681">
    <property type="protein sequence ID" value="jg9681"/>
    <property type="gene ID" value="jg9681"/>
</dbReference>
<protein>
    <submittedName>
        <fullName evidence="2">Uncharacterized protein</fullName>
    </submittedName>
</protein>
<dbReference type="AlphaFoldDB" id="A0A915EVH5"/>
<sequence>MVYSIQEEWIWNAKHSYKCNHQSTVDYSNSCHYNQTIFSRGLLPVDCPPQRAQLWTHTHTTACALTTSQQLPVLPHKRPLNDCIHSCCCMWQHHQHCGTTPNKPFLIELAC</sequence>
<reference evidence="2" key="1">
    <citation type="submission" date="2022-11" db="UniProtKB">
        <authorList>
            <consortium name="WormBaseParasite"/>
        </authorList>
    </citation>
    <scope>IDENTIFICATION</scope>
</reference>
<name>A0A915EVH5_9BILA</name>
<keyword evidence="1" id="KW-1185">Reference proteome</keyword>
<dbReference type="Proteomes" id="UP000887574">
    <property type="component" value="Unplaced"/>
</dbReference>
<evidence type="ECO:0000313" key="2">
    <source>
        <dbReference type="WBParaSite" id="jg9681"/>
    </source>
</evidence>
<proteinExistence type="predicted"/>
<organism evidence="1 2">
    <name type="scientific">Ditylenchus dipsaci</name>
    <dbReference type="NCBI Taxonomy" id="166011"/>
    <lineage>
        <taxon>Eukaryota</taxon>
        <taxon>Metazoa</taxon>
        <taxon>Ecdysozoa</taxon>
        <taxon>Nematoda</taxon>
        <taxon>Chromadorea</taxon>
        <taxon>Rhabditida</taxon>
        <taxon>Tylenchina</taxon>
        <taxon>Tylenchomorpha</taxon>
        <taxon>Sphaerularioidea</taxon>
        <taxon>Anguinidae</taxon>
        <taxon>Anguininae</taxon>
        <taxon>Ditylenchus</taxon>
    </lineage>
</organism>